<proteinExistence type="predicted"/>
<feature type="transmembrane region" description="Helical" evidence="1">
    <location>
        <begin position="51"/>
        <end position="70"/>
    </location>
</feature>
<organism evidence="2 3">
    <name type="scientific">Companilactobacillus nuruki</name>
    <dbReference type="NCBI Taxonomy" id="1993540"/>
    <lineage>
        <taxon>Bacteria</taxon>
        <taxon>Bacillati</taxon>
        <taxon>Bacillota</taxon>
        <taxon>Bacilli</taxon>
        <taxon>Lactobacillales</taxon>
        <taxon>Lactobacillaceae</taxon>
        <taxon>Companilactobacillus</taxon>
    </lineage>
</organism>
<gene>
    <name evidence="2" type="ORF">CBP76_03055</name>
</gene>
<feature type="transmembrane region" description="Helical" evidence="1">
    <location>
        <begin position="139"/>
        <end position="169"/>
    </location>
</feature>
<reference evidence="2 3" key="1">
    <citation type="submission" date="2017-05" db="EMBL/GenBank/DDBJ databases">
        <title>Lactobacillus nurukis nov., sp. nov., isolated from nuruk.</title>
        <authorList>
            <person name="Kim S.-J."/>
        </authorList>
    </citation>
    <scope>NUCLEOTIDE SEQUENCE [LARGE SCALE GENOMIC DNA]</scope>
    <source>
        <strain evidence="2 3">SYF10-1a</strain>
    </source>
</reference>
<sequence>MSDFVGLSKNLIWEKWKLVNWILGIDLIALIGICLWMLIKGNLDSNTAIGTTLISFSIINFISFIMLSRVNERILTSNNYRLIPSTDTKLYLGNILTTFLVFVYLQILEGIINAIIYLLAGQDIESYLNMSGSINFGTLVQMILLIVLIPFLIWSAITLVHLLISFISGFLPFGSQRFVKFILYLIVIWAGVYVFRIITESIFKMINSTLNQGISSLSQFNAVTWIGLGVIFAWIVIISAINIYLQKRWVETIR</sequence>
<name>A0A2N7AWK1_9LACO</name>
<keyword evidence="1" id="KW-1133">Transmembrane helix</keyword>
<comment type="caution">
    <text evidence="2">The sequence shown here is derived from an EMBL/GenBank/DDBJ whole genome shotgun (WGS) entry which is preliminary data.</text>
</comment>
<feature type="transmembrane region" description="Helical" evidence="1">
    <location>
        <begin position="91"/>
        <end position="119"/>
    </location>
</feature>
<dbReference type="EMBL" id="NIPR01000005">
    <property type="protein sequence ID" value="PMD73128.1"/>
    <property type="molecule type" value="Genomic_DNA"/>
</dbReference>
<dbReference type="AlphaFoldDB" id="A0A2N7AWK1"/>
<keyword evidence="1" id="KW-0812">Transmembrane</keyword>
<dbReference type="OrthoDB" id="2248033at2"/>
<evidence type="ECO:0000313" key="2">
    <source>
        <dbReference type="EMBL" id="PMD73128.1"/>
    </source>
</evidence>
<feature type="transmembrane region" description="Helical" evidence="1">
    <location>
        <begin position="223"/>
        <end position="245"/>
    </location>
</feature>
<dbReference type="Proteomes" id="UP000235649">
    <property type="component" value="Unassembled WGS sequence"/>
</dbReference>
<feature type="transmembrane region" description="Helical" evidence="1">
    <location>
        <begin position="18"/>
        <end position="39"/>
    </location>
</feature>
<protein>
    <submittedName>
        <fullName evidence="2">Uncharacterized protein</fullName>
    </submittedName>
</protein>
<keyword evidence="1" id="KW-0472">Membrane</keyword>
<keyword evidence="3" id="KW-1185">Reference proteome</keyword>
<evidence type="ECO:0000256" key="1">
    <source>
        <dbReference type="SAM" id="Phobius"/>
    </source>
</evidence>
<feature type="transmembrane region" description="Helical" evidence="1">
    <location>
        <begin position="181"/>
        <end position="203"/>
    </location>
</feature>
<accession>A0A2N7AWK1</accession>
<evidence type="ECO:0000313" key="3">
    <source>
        <dbReference type="Proteomes" id="UP000235649"/>
    </source>
</evidence>
<dbReference type="RefSeq" id="WP_102195461.1">
    <property type="nucleotide sequence ID" value="NZ_NIPR01000005.1"/>
</dbReference>